<proteinExistence type="predicted"/>
<dbReference type="InParanoid" id="A0A0C3GMJ3"/>
<dbReference type="OrthoDB" id="4922373at2759"/>
<dbReference type="EMBL" id="KN832971">
    <property type="protein sequence ID" value="KIM91731.1"/>
    <property type="molecule type" value="Genomic_DNA"/>
</dbReference>
<accession>A0A0C3GMJ3</accession>
<evidence type="ECO:0008006" key="4">
    <source>
        <dbReference type="Google" id="ProtNLM"/>
    </source>
</evidence>
<dbReference type="AlphaFoldDB" id="A0A0C3GMJ3"/>
<feature type="chain" id="PRO_5002164633" description="Cyanovirin-N domain-containing protein" evidence="1">
    <location>
        <begin position="21"/>
        <end position="117"/>
    </location>
</feature>
<keyword evidence="1" id="KW-0732">Signal</keyword>
<keyword evidence="3" id="KW-1185">Reference proteome</keyword>
<protein>
    <recommendedName>
        <fullName evidence="4">Cyanovirin-N domain-containing protein</fullName>
    </recommendedName>
</protein>
<organism evidence="2 3">
    <name type="scientific">Piloderma croceum (strain F 1598)</name>
    <dbReference type="NCBI Taxonomy" id="765440"/>
    <lineage>
        <taxon>Eukaryota</taxon>
        <taxon>Fungi</taxon>
        <taxon>Dikarya</taxon>
        <taxon>Basidiomycota</taxon>
        <taxon>Agaricomycotina</taxon>
        <taxon>Agaricomycetes</taxon>
        <taxon>Agaricomycetidae</taxon>
        <taxon>Atheliales</taxon>
        <taxon>Atheliaceae</taxon>
        <taxon>Piloderma</taxon>
    </lineage>
</organism>
<name>A0A0C3GMJ3_PILCF</name>
<gene>
    <name evidence="2" type="ORF">PILCRDRAFT_811025</name>
</gene>
<feature type="signal peptide" evidence="1">
    <location>
        <begin position="1"/>
        <end position="20"/>
    </location>
</feature>
<sequence length="117" mass="12568">MKSTSIFVAVGLAFCQLAAAAPKASSANSIDIQWWTQTNFTGSTDSGDAMPGKCYSLRNPFRDTVQSLQVDSESTCLFFILDACVGQSLFLNGSMEVLPSPFPNNTLSYMCADDTSD</sequence>
<reference evidence="3" key="2">
    <citation type="submission" date="2015-01" db="EMBL/GenBank/DDBJ databases">
        <title>Evolutionary Origins and Diversification of the Mycorrhizal Mutualists.</title>
        <authorList>
            <consortium name="DOE Joint Genome Institute"/>
            <consortium name="Mycorrhizal Genomics Consortium"/>
            <person name="Kohler A."/>
            <person name="Kuo A."/>
            <person name="Nagy L.G."/>
            <person name="Floudas D."/>
            <person name="Copeland A."/>
            <person name="Barry K.W."/>
            <person name="Cichocki N."/>
            <person name="Veneault-Fourrey C."/>
            <person name="LaButti K."/>
            <person name="Lindquist E.A."/>
            <person name="Lipzen A."/>
            <person name="Lundell T."/>
            <person name="Morin E."/>
            <person name="Murat C."/>
            <person name="Riley R."/>
            <person name="Ohm R."/>
            <person name="Sun H."/>
            <person name="Tunlid A."/>
            <person name="Henrissat B."/>
            <person name="Grigoriev I.V."/>
            <person name="Hibbett D.S."/>
            <person name="Martin F."/>
        </authorList>
    </citation>
    <scope>NUCLEOTIDE SEQUENCE [LARGE SCALE GENOMIC DNA]</scope>
    <source>
        <strain evidence="3">F 1598</strain>
    </source>
</reference>
<evidence type="ECO:0000313" key="2">
    <source>
        <dbReference type="EMBL" id="KIM91731.1"/>
    </source>
</evidence>
<dbReference type="Proteomes" id="UP000054166">
    <property type="component" value="Unassembled WGS sequence"/>
</dbReference>
<reference evidence="2 3" key="1">
    <citation type="submission" date="2014-04" db="EMBL/GenBank/DDBJ databases">
        <authorList>
            <consortium name="DOE Joint Genome Institute"/>
            <person name="Kuo A."/>
            <person name="Tarkka M."/>
            <person name="Buscot F."/>
            <person name="Kohler A."/>
            <person name="Nagy L.G."/>
            <person name="Floudas D."/>
            <person name="Copeland A."/>
            <person name="Barry K.W."/>
            <person name="Cichocki N."/>
            <person name="Veneault-Fourrey C."/>
            <person name="LaButti K."/>
            <person name="Lindquist E.A."/>
            <person name="Lipzen A."/>
            <person name="Lundell T."/>
            <person name="Morin E."/>
            <person name="Murat C."/>
            <person name="Sun H."/>
            <person name="Tunlid A."/>
            <person name="Henrissat B."/>
            <person name="Grigoriev I.V."/>
            <person name="Hibbett D.S."/>
            <person name="Martin F."/>
            <person name="Nordberg H.P."/>
            <person name="Cantor M.N."/>
            <person name="Hua S.X."/>
        </authorList>
    </citation>
    <scope>NUCLEOTIDE SEQUENCE [LARGE SCALE GENOMIC DNA]</scope>
    <source>
        <strain evidence="2 3">F 1598</strain>
    </source>
</reference>
<evidence type="ECO:0000313" key="3">
    <source>
        <dbReference type="Proteomes" id="UP000054166"/>
    </source>
</evidence>
<dbReference type="HOGENOM" id="CLU_2184971_0_0_1"/>
<evidence type="ECO:0000256" key="1">
    <source>
        <dbReference type="SAM" id="SignalP"/>
    </source>
</evidence>